<feature type="transmembrane region" description="Helical" evidence="14">
    <location>
        <begin position="65"/>
        <end position="84"/>
    </location>
</feature>
<protein>
    <recommendedName>
        <fullName evidence="14">Zinc metalloprotease</fullName>
    </recommendedName>
</protein>
<dbReference type="eggNOG" id="COG0517">
    <property type="taxonomic scope" value="Bacteria"/>
</dbReference>
<reference evidence="20" key="1">
    <citation type="submission" date="2010-05" db="EMBL/GenBank/DDBJ databases">
        <title>The complete genome of Truepera radiovictris DSM 17093.</title>
        <authorList>
            <consortium name="US DOE Joint Genome Institute (JGI-PGF)"/>
            <person name="Lucas S."/>
            <person name="Copeland A."/>
            <person name="Lapidus A."/>
            <person name="Glavina del Rio T."/>
            <person name="Dalin E."/>
            <person name="Tice H."/>
            <person name="Bruce D."/>
            <person name="Goodwin L."/>
            <person name="Pitluck S."/>
            <person name="Kyrpides N."/>
            <person name="Mavromatis K."/>
            <person name="Ovchinnikova G."/>
            <person name="Munk A.C."/>
            <person name="Detter J.C."/>
            <person name="Han C."/>
            <person name="Tapia R."/>
            <person name="Land M."/>
            <person name="Hauser L."/>
            <person name="Markowitz V."/>
            <person name="Cheng J.-F."/>
            <person name="Hugenholtz P."/>
            <person name="Woyke T."/>
            <person name="Wu D."/>
            <person name="Tindall B."/>
            <person name="Pomrenke H.G."/>
            <person name="Brambilla E."/>
            <person name="Klenk H.-P."/>
            <person name="Eisen J.A."/>
        </authorList>
    </citation>
    <scope>NUCLEOTIDE SEQUENCE [LARGE SCALE GENOMIC DNA]</scope>
    <source>
        <strain evidence="20">DSM 17093 / CIP 108686 / LMG 22925 / RQ-24</strain>
    </source>
</reference>
<comment type="cofactor">
    <cofactor evidence="14 16">
        <name>Zn(2+)</name>
        <dbReference type="ChEBI" id="CHEBI:29105"/>
    </cofactor>
    <text evidence="14 16">Binds 1 zinc ion per subunit.</text>
</comment>
<feature type="transmembrane region" description="Helical" evidence="14">
    <location>
        <begin position="214"/>
        <end position="235"/>
    </location>
</feature>
<keyword evidence="12 17" id="KW-0129">CBS domain</keyword>
<comment type="subcellular location">
    <subcellularLocation>
        <location evidence="1 14">Cell membrane</location>
        <topology evidence="1 14">Multi-pass membrane protein</topology>
    </subcellularLocation>
</comment>
<evidence type="ECO:0000256" key="10">
    <source>
        <dbReference type="ARBA" id="ARBA00022989"/>
    </source>
</evidence>
<dbReference type="SMART" id="SM00116">
    <property type="entry name" value="CBS"/>
    <property type="match status" value="2"/>
</dbReference>
<dbReference type="eggNOG" id="COG1994">
    <property type="taxonomic scope" value="Bacteria"/>
</dbReference>
<evidence type="ECO:0000256" key="14">
    <source>
        <dbReference type="PIRNR" id="PIRNR006404"/>
    </source>
</evidence>
<dbReference type="RefSeq" id="WP_013176920.1">
    <property type="nucleotide sequence ID" value="NC_014221.1"/>
</dbReference>
<dbReference type="EMBL" id="CP002049">
    <property type="protein sequence ID" value="ADI13540.1"/>
    <property type="molecule type" value="Genomic_DNA"/>
</dbReference>
<keyword evidence="7" id="KW-0677">Repeat</keyword>
<evidence type="ECO:0000256" key="16">
    <source>
        <dbReference type="PIRSR" id="PIRSR006404-2"/>
    </source>
</evidence>
<feature type="active site" evidence="15">
    <location>
        <position position="83"/>
    </location>
</feature>
<evidence type="ECO:0000313" key="19">
    <source>
        <dbReference type="EMBL" id="ADI13540.1"/>
    </source>
</evidence>
<evidence type="ECO:0000256" key="8">
    <source>
        <dbReference type="ARBA" id="ARBA00022801"/>
    </source>
</evidence>
<keyword evidence="8 14" id="KW-0378">Hydrolase</keyword>
<evidence type="ECO:0000256" key="1">
    <source>
        <dbReference type="ARBA" id="ARBA00004651"/>
    </source>
</evidence>
<feature type="domain" description="CBS" evidence="18">
    <location>
        <begin position="257"/>
        <end position="314"/>
    </location>
</feature>
<dbReference type="PANTHER" id="PTHR39188">
    <property type="entry name" value="MEMBRANE-ASSOCIATED ZINC METALLOPROTEASE M50B"/>
    <property type="match status" value="1"/>
</dbReference>
<dbReference type="GO" id="GO:0008237">
    <property type="term" value="F:metallopeptidase activity"/>
    <property type="evidence" value="ECO:0007669"/>
    <property type="project" value="UniProtKB-UniRule"/>
</dbReference>
<dbReference type="Gene3D" id="3.10.580.10">
    <property type="entry name" value="CBS-domain"/>
    <property type="match status" value="2"/>
</dbReference>
<dbReference type="OrthoDB" id="9800627at2"/>
<feature type="transmembrane region" description="Helical" evidence="14">
    <location>
        <begin position="122"/>
        <end position="143"/>
    </location>
</feature>
<dbReference type="Proteomes" id="UP000000379">
    <property type="component" value="Chromosome"/>
</dbReference>
<dbReference type="KEGG" id="tra:Trad_0402"/>
<feature type="transmembrane region" description="Helical" evidence="14">
    <location>
        <begin position="21"/>
        <end position="45"/>
    </location>
</feature>
<proteinExistence type="inferred from homology"/>
<evidence type="ECO:0000256" key="4">
    <source>
        <dbReference type="ARBA" id="ARBA00022670"/>
    </source>
</evidence>
<sequence>MFRNAYTLPFRLLGIPVRLDLSFLLILLLFTWMIGLQVGVFTRLFNALLGLTIDLRPLVRGGTPFLLGFLSTLGLFVGVALHELGHAVVARRFGVQVKDITLMFLGGVVQFDEMPRQRGAEALVAIAGPITSLLIAGVCWFVLQAVPTGFDATLFVLAFLTFQNVVLALFNLLPALPLDGGRVLRSLLALRLPYLQATEISAAISRIIALLLGFYGVLNLNLLLVILAFFIYTAVRGETQYAQTSELLAGLQVRDLMTREVISVEPDWPVSQLMQLMLIRKHLGYPVLEDGRLVGFVKLQHVRDLDEGTTVRDIMAREVSTIAPEASAVEAFRRISERDLGRLVVVDARGEMVGILSKTDLIRTLQVRLVGSEVRPSPSSSPGGA</sequence>
<evidence type="ECO:0000256" key="15">
    <source>
        <dbReference type="PIRSR" id="PIRSR006404-1"/>
    </source>
</evidence>
<reference evidence="19 20" key="2">
    <citation type="journal article" date="2011" name="Stand. Genomic Sci.">
        <title>Complete genome sequence of Truepera radiovictrix type strain (RQ-24).</title>
        <authorList>
            <person name="Ivanova N."/>
            <person name="Rohde C."/>
            <person name="Munk C."/>
            <person name="Nolan M."/>
            <person name="Lucas S."/>
            <person name="Del Rio T.G."/>
            <person name="Tice H."/>
            <person name="Deshpande S."/>
            <person name="Cheng J.F."/>
            <person name="Tapia R."/>
            <person name="Han C."/>
            <person name="Goodwin L."/>
            <person name="Pitluck S."/>
            <person name="Liolios K."/>
            <person name="Mavromatis K."/>
            <person name="Mikhailova N."/>
            <person name="Pati A."/>
            <person name="Chen A."/>
            <person name="Palaniappan K."/>
            <person name="Land M."/>
            <person name="Hauser L."/>
            <person name="Chang Y.J."/>
            <person name="Jeffries C.D."/>
            <person name="Brambilla E."/>
            <person name="Rohde M."/>
            <person name="Goker M."/>
            <person name="Tindall B.J."/>
            <person name="Woyke T."/>
            <person name="Bristow J."/>
            <person name="Eisen J.A."/>
            <person name="Markowitz V."/>
            <person name="Hugenholtz P."/>
            <person name="Kyrpides N.C."/>
            <person name="Klenk H.P."/>
            <person name="Lapidus A."/>
        </authorList>
    </citation>
    <scope>NUCLEOTIDE SEQUENCE [LARGE SCALE GENOMIC DNA]</scope>
    <source>
        <strain evidence="20">DSM 17093 / CIP 108686 / LMG 22925 / RQ-24</strain>
    </source>
</reference>
<dbReference type="InterPro" id="IPR008915">
    <property type="entry name" value="Peptidase_M50"/>
</dbReference>
<keyword evidence="5 14" id="KW-0812">Transmembrane</keyword>
<feature type="binding site" evidence="16">
    <location>
        <position position="86"/>
    </location>
    <ligand>
        <name>Zn(2+)</name>
        <dbReference type="ChEBI" id="CHEBI:29105"/>
        <note>catalytic</note>
    </ligand>
</feature>
<organism evidence="19 20">
    <name type="scientific">Truepera radiovictrix (strain DSM 17093 / CIP 108686 / LMG 22925 / RQ-24)</name>
    <dbReference type="NCBI Taxonomy" id="649638"/>
    <lineage>
        <taxon>Bacteria</taxon>
        <taxon>Thermotogati</taxon>
        <taxon>Deinococcota</taxon>
        <taxon>Deinococci</taxon>
        <taxon>Trueperales</taxon>
        <taxon>Trueperaceae</taxon>
        <taxon>Truepera</taxon>
    </lineage>
</organism>
<dbReference type="PANTHER" id="PTHR39188:SF3">
    <property type="entry name" value="STAGE IV SPORULATION PROTEIN FB"/>
    <property type="match status" value="1"/>
</dbReference>
<dbReference type="PIRSF" id="PIRSF006404">
    <property type="entry name" value="UCP006404_Pept_M50_CBS"/>
    <property type="match status" value="1"/>
</dbReference>
<evidence type="ECO:0000256" key="7">
    <source>
        <dbReference type="ARBA" id="ARBA00022737"/>
    </source>
</evidence>
<evidence type="ECO:0000313" key="20">
    <source>
        <dbReference type="Proteomes" id="UP000000379"/>
    </source>
</evidence>
<keyword evidence="6 14" id="KW-0479">Metal-binding</keyword>
<keyword evidence="10 14" id="KW-1133">Transmembrane helix</keyword>
<evidence type="ECO:0000256" key="2">
    <source>
        <dbReference type="ARBA" id="ARBA00007931"/>
    </source>
</evidence>
<dbReference type="GO" id="GO:0046872">
    <property type="term" value="F:metal ion binding"/>
    <property type="evidence" value="ECO:0007669"/>
    <property type="project" value="UniProtKB-UniRule"/>
</dbReference>
<dbReference type="HOGENOM" id="CLU_037123_1_1_0"/>
<dbReference type="GO" id="GO:0005886">
    <property type="term" value="C:plasma membrane"/>
    <property type="evidence" value="ECO:0007669"/>
    <property type="project" value="UniProtKB-SubCell"/>
</dbReference>
<dbReference type="AlphaFoldDB" id="D7CRQ0"/>
<feature type="binding site" evidence="16">
    <location>
        <position position="82"/>
    </location>
    <ligand>
        <name>Zn(2+)</name>
        <dbReference type="ChEBI" id="CHEBI:29105"/>
        <note>catalytic</note>
    </ligand>
</feature>
<feature type="transmembrane region" description="Helical" evidence="14">
    <location>
        <begin position="155"/>
        <end position="176"/>
    </location>
</feature>
<evidence type="ECO:0000256" key="9">
    <source>
        <dbReference type="ARBA" id="ARBA00022833"/>
    </source>
</evidence>
<feature type="domain" description="CBS" evidence="18">
    <location>
        <begin position="315"/>
        <end position="377"/>
    </location>
</feature>
<keyword evidence="20" id="KW-1185">Reference proteome</keyword>
<dbReference type="PROSITE" id="PS51371">
    <property type="entry name" value="CBS"/>
    <property type="match status" value="2"/>
</dbReference>
<evidence type="ECO:0000256" key="3">
    <source>
        <dbReference type="ARBA" id="ARBA00022475"/>
    </source>
</evidence>
<dbReference type="Pfam" id="PF00571">
    <property type="entry name" value="CBS"/>
    <property type="match status" value="2"/>
</dbReference>
<evidence type="ECO:0000256" key="13">
    <source>
        <dbReference type="ARBA" id="ARBA00023136"/>
    </source>
</evidence>
<evidence type="ECO:0000256" key="12">
    <source>
        <dbReference type="ARBA" id="ARBA00023122"/>
    </source>
</evidence>
<evidence type="ECO:0000256" key="6">
    <source>
        <dbReference type="ARBA" id="ARBA00022723"/>
    </source>
</evidence>
<dbReference type="CDD" id="cd06164">
    <property type="entry name" value="S2P-M50_SpoIVFB_CBS"/>
    <property type="match status" value="1"/>
</dbReference>
<keyword evidence="9 14" id="KW-0862">Zinc</keyword>
<dbReference type="Pfam" id="PF02163">
    <property type="entry name" value="Peptidase_M50"/>
    <property type="match status" value="2"/>
</dbReference>
<evidence type="ECO:0000256" key="5">
    <source>
        <dbReference type="ARBA" id="ARBA00022692"/>
    </source>
</evidence>
<evidence type="ECO:0000259" key="18">
    <source>
        <dbReference type="PROSITE" id="PS51371"/>
    </source>
</evidence>
<dbReference type="InterPro" id="IPR000644">
    <property type="entry name" value="CBS_dom"/>
</dbReference>
<dbReference type="STRING" id="649638.Trad_0402"/>
<feature type="binding site" evidence="16">
    <location>
        <position position="179"/>
    </location>
    <ligand>
        <name>Zn(2+)</name>
        <dbReference type="ChEBI" id="CHEBI:29105"/>
        <note>catalytic</note>
    </ligand>
</feature>
<accession>D7CRQ0</accession>
<dbReference type="CDD" id="cd04801">
    <property type="entry name" value="CBS_pair_peptidase_M50"/>
    <property type="match status" value="1"/>
</dbReference>
<keyword evidence="4 14" id="KW-0645">Protease</keyword>
<dbReference type="InterPro" id="IPR016483">
    <property type="entry name" value="UCP006404_Pept_M50_CBS"/>
</dbReference>
<dbReference type="GO" id="GO:0006508">
    <property type="term" value="P:proteolysis"/>
    <property type="evidence" value="ECO:0007669"/>
    <property type="project" value="UniProtKB-KW"/>
</dbReference>
<keyword evidence="13 14" id="KW-0472">Membrane</keyword>
<evidence type="ECO:0000256" key="17">
    <source>
        <dbReference type="PROSITE-ProRule" id="PRU00703"/>
    </source>
</evidence>
<evidence type="ECO:0000256" key="11">
    <source>
        <dbReference type="ARBA" id="ARBA00023049"/>
    </source>
</evidence>
<dbReference type="SUPFAM" id="SSF54631">
    <property type="entry name" value="CBS-domain pair"/>
    <property type="match status" value="1"/>
</dbReference>
<dbReference type="InterPro" id="IPR046342">
    <property type="entry name" value="CBS_dom_sf"/>
</dbReference>
<keyword evidence="11 14" id="KW-0482">Metalloprotease</keyword>
<name>D7CRQ0_TRURR</name>
<gene>
    <name evidence="19" type="ordered locus">Trad_0402</name>
</gene>
<comment type="similarity">
    <text evidence="2 14">Belongs to the peptidase M50B family.</text>
</comment>
<keyword evidence="3 14" id="KW-1003">Cell membrane</keyword>